<organism evidence="2 3">
    <name type="scientific">Ficus carica</name>
    <name type="common">Common fig</name>
    <dbReference type="NCBI Taxonomy" id="3494"/>
    <lineage>
        <taxon>Eukaryota</taxon>
        <taxon>Viridiplantae</taxon>
        <taxon>Streptophyta</taxon>
        <taxon>Embryophyta</taxon>
        <taxon>Tracheophyta</taxon>
        <taxon>Spermatophyta</taxon>
        <taxon>Magnoliopsida</taxon>
        <taxon>eudicotyledons</taxon>
        <taxon>Gunneridae</taxon>
        <taxon>Pentapetalae</taxon>
        <taxon>rosids</taxon>
        <taxon>fabids</taxon>
        <taxon>Rosales</taxon>
        <taxon>Moraceae</taxon>
        <taxon>Ficeae</taxon>
        <taxon>Ficus</taxon>
    </lineage>
</organism>
<evidence type="ECO:0000256" key="1">
    <source>
        <dbReference type="SAM" id="MobiDB-lite"/>
    </source>
</evidence>
<accession>A0AA88EA37</accession>
<comment type="caution">
    <text evidence="2">The sequence shown here is derived from an EMBL/GenBank/DDBJ whole genome shotgun (WGS) entry which is preliminary data.</text>
</comment>
<evidence type="ECO:0000313" key="3">
    <source>
        <dbReference type="Proteomes" id="UP001187192"/>
    </source>
</evidence>
<feature type="compositionally biased region" description="Low complexity" evidence="1">
    <location>
        <begin position="44"/>
        <end position="53"/>
    </location>
</feature>
<dbReference type="EMBL" id="BTGU01001160">
    <property type="protein sequence ID" value="GMN70493.1"/>
    <property type="molecule type" value="Genomic_DNA"/>
</dbReference>
<dbReference type="Proteomes" id="UP001187192">
    <property type="component" value="Unassembled WGS sequence"/>
</dbReference>
<protein>
    <submittedName>
        <fullName evidence="2">Uncharacterized protein</fullName>
    </submittedName>
</protein>
<gene>
    <name evidence="2" type="ORF">TIFTF001_039535</name>
</gene>
<name>A0AA88EA37_FICCA</name>
<sequence length="82" mass="8677">MASGGKATAFSTVGRPPHVGHSPNRDHALTPSARSSFPTVTLEATATVSVTTRSPRRRRSRSTDSPAFFLVSDQHGSTDPTN</sequence>
<proteinExistence type="predicted"/>
<reference evidence="2" key="1">
    <citation type="submission" date="2023-07" db="EMBL/GenBank/DDBJ databases">
        <title>draft genome sequence of fig (Ficus carica).</title>
        <authorList>
            <person name="Takahashi T."/>
            <person name="Nishimura K."/>
        </authorList>
    </citation>
    <scope>NUCLEOTIDE SEQUENCE</scope>
</reference>
<evidence type="ECO:0000313" key="2">
    <source>
        <dbReference type="EMBL" id="GMN70493.1"/>
    </source>
</evidence>
<keyword evidence="3" id="KW-1185">Reference proteome</keyword>
<dbReference type="AlphaFoldDB" id="A0AA88EA37"/>
<feature type="region of interest" description="Disordered" evidence="1">
    <location>
        <begin position="1"/>
        <end position="82"/>
    </location>
</feature>